<dbReference type="AlphaFoldDB" id="A0A401JE63"/>
<organism evidence="2 3">
    <name type="scientific">Sulfuriferula multivorans</name>
    <dbReference type="NCBI Taxonomy" id="1559896"/>
    <lineage>
        <taxon>Bacteria</taxon>
        <taxon>Pseudomonadati</taxon>
        <taxon>Pseudomonadota</taxon>
        <taxon>Betaproteobacteria</taxon>
        <taxon>Nitrosomonadales</taxon>
        <taxon>Sulfuricellaceae</taxon>
        <taxon>Sulfuriferula</taxon>
    </lineage>
</organism>
<keyword evidence="3" id="KW-1185">Reference proteome</keyword>
<dbReference type="InterPro" id="IPR041705">
    <property type="entry name" value="PIN_Sll0205"/>
</dbReference>
<dbReference type="CDD" id="cd09872">
    <property type="entry name" value="PIN_Sll0205-like"/>
    <property type="match status" value="1"/>
</dbReference>
<feature type="domain" description="PIN" evidence="1">
    <location>
        <begin position="4"/>
        <end position="123"/>
    </location>
</feature>
<dbReference type="Proteomes" id="UP000286806">
    <property type="component" value="Unassembled WGS sequence"/>
</dbReference>
<dbReference type="OrthoDB" id="9798990at2"/>
<dbReference type="Pfam" id="PF01850">
    <property type="entry name" value="PIN"/>
    <property type="match status" value="1"/>
</dbReference>
<protein>
    <submittedName>
        <fullName evidence="2">Death on curing protein, Doc toxin</fullName>
    </submittedName>
</protein>
<proteinExistence type="predicted"/>
<sequence>MKLLLDTHVFLWLDDATPGFPASVRESCESADNEVYLSIASVWEMQIKTMLGKLKTRTPLQRMVTEYLPDKTFSILPIRLEHVWGLDALPRLHGDPFDRMLISQARCEGLTLVTADEIIRRYSVEVLWT</sequence>
<gene>
    <name evidence="2" type="ORF">SFMTTN_1677</name>
</gene>
<dbReference type="PANTHER" id="PTHR36173">
    <property type="entry name" value="RIBONUCLEASE VAPC16-RELATED"/>
    <property type="match status" value="1"/>
</dbReference>
<evidence type="ECO:0000313" key="3">
    <source>
        <dbReference type="Proteomes" id="UP000286806"/>
    </source>
</evidence>
<comment type="caution">
    <text evidence="2">The sequence shown here is derived from an EMBL/GenBank/DDBJ whole genome shotgun (WGS) entry which is preliminary data.</text>
</comment>
<dbReference type="InterPro" id="IPR002716">
    <property type="entry name" value="PIN_dom"/>
</dbReference>
<evidence type="ECO:0000259" key="1">
    <source>
        <dbReference type="Pfam" id="PF01850"/>
    </source>
</evidence>
<dbReference type="RefSeq" id="WP_124704656.1">
    <property type="nucleotide sequence ID" value="NZ_BGOW01000014.1"/>
</dbReference>
<name>A0A401JE63_9PROT</name>
<dbReference type="SUPFAM" id="SSF88723">
    <property type="entry name" value="PIN domain-like"/>
    <property type="match status" value="1"/>
</dbReference>
<dbReference type="PANTHER" id="PTHR36173:SF2">
    <property type="entry name" value="RIBONUCLEASE VAPC16"/>
    <property type="match status" value="1"/>
</dbReference>
<accession>A0A401JE63</accession>
<dbReference type="Gene3D" id="3.40.50.1010">
    <property type="entry name" value="5'-nuclease"/>
    <property type="match status" value="1"/>
</dbReference>
<dbReference type="EMBL" id="BGOW01000014">
    <property type="protein sequence ID" value="GBL45866.1"/>
    <property type="molecule type" value="Genomic_DNA"/>
</dbReference>
<evidence type="ECO:0000313" key="2">
    <source>
        <dbReference type="EMBL" id="GBL45866.1"/>
    </source>
</evidence>
<reference evidence="2 3" key="1">
    <citation type="journal article" date="2019" name="Front. Microbiol.">
        <title>Genomes of Neutrophilic Sulfur-Oxidizing Chemolithoautotrophs Representing 9 Proteobacterial Species From 8 Genera.</title>
        <authorList>
            <person name="Watanabe T."/>
            <person name="Kojima H."/>
            <person name="Umezawa K."/>
            <person name="Hori C."/>
            <person name="Takasuka T.E."/>
            <person name="Kato Y."/>
            <person name="Fukui M."/>
        </authorList>
    </citation>
    <scope>NUCLEOTIDE SEQUENCE [LARGE SCALE GENOMIC DNA]</scope>
    <source>
        <strain evidence="2 3">TTN</strain>
    </source>
</reference>
<dbReference type="InterPro" id="IPR029060">
    <property type="entry name" value="PIN-like_dom_sf"/>
</dbReference>
<dbReference type="InterPro" id="IPR052919">
    <property type="entry name" value="TA_system_RNase"/>
</dbReference>